<dbReference type="InterPro" id="IPR036291">
    <property type="entry name" value="NAD(P)-bd_dom_sf"/>
</dbReference>
<dbReference type="PANTHER" id="PTHR47706:SF6">
    <property type="entry name" value="NMRA-LIKE FAMILY PROTEIN (AFU_ORTHOLOGUE AFUA_6G00280)"/>
    <property type="match status" value="1"/>
</dbReference>
<accession>K3UZP5</accession>
<reference evidence="4 5" key="1">
    <citation type="journal article" date="2012" name="PLoS Pathog.">
        <title>Comparative pathogenomics reveals horizontally acquired novel virulence genes in fungi infecting cereal hosts.</title>
        <authorList>
            <person name="Gardiner D.M."/>
            <person name="McDonald M.C."/>
            <person name="Covarelli L."/>
            <person name="Solomon P.S."/>
            <person name="Rusu A.G."/>
            <person name="Marshall M."/>
            <person name="Kazan K."/>
            <person name="Chakraborty S."/>
            <person name="McDonald B.A."/>
            <person name="Manners J.M."/>
        </authorList>
    </citation>
    <scope>NUCLEOTIDE SEQUENCE [LARGE SCALE GENOMIC DNA]</scope>
    <source>
        <strain evidence="4 5">CS3096</strain>
    </source>
</reference>
<evidence type="ECO:0000313" key="4">
    <source>
        <dbReference type="EMBL" id="EKJ78296.1"/>
    </source>
</evidence>
<organism evidence="4 5">
    <name type="scientific">Fusarium pseudograminearum (strain CS3096)</name>
    <name type="common">Wheat and barley crown-rot fungus</name>
    <dbReference type="NCBI Taxonomy" id="1028729"/>
    <lineage>
        <taxon>Eukaryota</taxon>
        <taxon>Fungi</taxon>
        <taxon>Dikarya</taxon>
        <taxon>Ascomycota</taxon>
        <taxon>Pezizomycotina</taxon>
        <taxon>Sordariomycetes</taxon>
        <taxon>Hypocreomycetidae</taxon>
        <taxon>Hypocreales</taxon>
        <taxon>Nectriaceae</taxon>
        <taxon>Fusarium</taxon>
    </lineage>
</organism>
<dbReference type="InterPro" id="IPR051609">
    <property type="entry name" value="NmrA/Isoflavone_reductase-like"/>
</dbReference>
<feature type="domain" description="NmrA-like" evidence="3">
    <location>
        <begin position="58"/>
        <end position="308"/>
    </location>
</feature>
<dbReference type="CDD" id="cd05259">
    <property type="entry name" value="PCBER_SDR_a"/>
    <property type="match status" value="1"/>
</dbReference>
<dbReference type="KEGG" id="fpu:FPSE_01757"/>
<dbReference type="GeneID" id="20360377"/>
<sequence length="363" mass="40534">MDTIRGEIADLDLKYHMCRAETLSIMTLQDKEPRLELSIKNLEALNRLNNASIPTAMSQNILILGAGELGLSVLEGLSRHPKRQHQRITVLTRQATLDSAAPEKRKLVQHIRALNAGTEAGDIAAASVDDLAAIFKKYDVVVSCTGMALPSDVQFKILDAVVAAGVKRFFPWQFGMDYDAIGKGTSRDLFDKQIDVRNRLRAQKDVDWTIVSTGLFMSFLFRADFGVVDLSQKTVRALGSWETEITLTTPQDIGRVTAELVLDPRGVGSRPVYTAGDTITYGRLAEMLEAHFGVAFKRELWDLDVLTKQSEDEPDNKMIKYRYSFAQGRGVAWDKEGTVNVERGIEVVDVKKYLEMMDFKVGE</sequence>
<keyword evidence="1" id="KW-0521">NADP</keyword>
<dbReference type="Pfam" id="PF05368">
    <property type="entry name" value="NmrA"/>
    <property type="match status" value="1"/>
</dbReference>
<proteinExistence type="predicted"/>
<protein>
    <recommendedName>
        <fullName evidence="3">NmrA-like domain-containing protein</fullName>
    </recommendedName>
</protein>
<dbReference type="eggNOG" id="ENOG502QPPB">
    <property type="taxonomic scope" value="Eukaryota"/>
</dbReference>
<dbReference type="Proteomes" id="UP000007978">
    <property type="component" value="Chromosome 4"/>
</dbReference>
<dbReference type="SUPFAM" id="SSF51735">
    <property type="entry name" value="NAD(P)-binding Rossmann-fold domains"/>
    <property type="match status" value="1"/>
</dbReference>
<comment type="caution">
    <text evidence="4">The sequence shown here is derived from an EMBL/GenBank/DDBJ whole genome shotgun (WGS) entry which is preliminary data.</text>
</comment>
<evidence type="ECO:0000256" key="2">
    <source>
        <dbReference type="ARBA" id="ARBA00023002"/>
    </source>
</evidence>
<evidence type="ECO:0000259" key="3">
    <source>
        <dbReference type="Pfam" id="PF05368"/>
    </source>
</evidence>
<dbReference type="GO" id="GO:0016491">
    <property type="term" value="F:oxidoreductase activity"/>
    <property type="evidence" value="ECO:0007669"/>
    <property type="project" value="UniProtKB-KW"/>
</dbReference>
<dbReference type="OrthoDB" id="5283654at2759"/>
<gene>
    <name evidence="4" type="ORF">FPSE_01757</name>
</gene>
<dbReference type="AlphaFoldDB" id="K3UZP5"/>
<dbReference type="InterPro" id="IPR045312">
    <property type="entry name" value="PCBER-like"/>
</dbReference>
<dbReference type="InterPro" id="IPR008030">
    <property type="entry name" value="NmrA-like"/>
</dbReference>
<dbReference type="Gene3D" id="3.40.50.720">
    <property type="entry name" value="NAD(P)-binding Rossmann-like Domain"/>
    <property type="match status" value="1"/>
</dbReference>
<name>K3UZP5_FUSPC</name>
<evidence type="ECO:0000313" key="5">
    <source>
        <dbReference type="Proteomes" id="UP000007978"/>
    </source>
</evidence>
<dbReference type="HOGENOM" id="CLU_059949_0_0_1"/>
<keyword evidence="2" id="KW-0560">Oxidoreductase</keyword>
<dbReference type="PANTHER" id="PTHR47706">
    <property type="entry name" value="NMRA-LIKE FAMILY PROTEIN"/>
    <property type="match status" value="1"/>
</dbReference>
<evidence type="ECO:0000256" key="1">
    <source>
        <dbReference type="ARBA" id="ARBA00022857"/>
    </source>
</evidence>
<keyword evidence="5" id="KW-1185">Reference proteome</keyword>
<dbReference type="EMBL" id="AFNW01000051">
    <property type="protein sequence ID" value="EKJ78296.1"/>
    <property type="molecule type" value="Genomic_DNA"/>
</dbReference>
<dbReference type="RefSeq" id="XP_009253152.1">
    <property type="nucleotide sequence ID" value="XM_009254877.1"/>
</dbReference>
<dbReference type="Gene3D" id="3.90.25.10">
    <property type="entry name" value="UDP-galactose 4-epimerase, domain 1"/>
    <property type="match status" value="1"/>
</dbReference>